<organism evidence="2 3">
    <name type="scientific">Teladorsagia circumcincta</name>
    <name type="common">Brown stomach worm</name>
    <name type="synonym">Ostertagia circumcincta</name>
    <dbReference type="NCBI Taxonomy" id="45464"/>
    <lineage>
        <taxon>Eukaryota</taxon>
        <taxon>Metazoa</taxon>
        <taxon>Ecdysozoa</taxon>
        <taxon>Nematoda</taxon>
        <taxon>Chromadorea</taxon>
        <taxon>Rhabditida</taxon>
        <taxon>Rhabditina</taxon>
        <taxon>Rhabditomorpha</taxon>
        <taxon>Strongyloidea</taxon>
        <taxon>Trichostrongylidae</taxon>
        <taxon>Teladorsagia</taxon>
    </lineage>
</organism>
<evidence type="ECO:0000313" key="2">
    <source>
        <dbReference type="EMBL" id="PIO57890.1"/>
    </source>
</evidence>
<dbReference type="EMBL" id="KZ363348">
    <property type="protein sequence ID" value="PIO57890.1"/>
    <property type="molecule type" value="Genomic_DNA"/>
</dbReference>
<protein>
    <submittedName>
        <fullName evidence="2">Uncharacterized protein</fullName>
    </submittedName>
</protein>
<evidence type="ECO:0000256" key="1">
    <source>
        <dbReference type="SAM" id="MobiDB-lite"/>
    </source>
</evidence>
<dbReference type="OrthoDB" id="2020542at2759"/>
<dbReference type="AlphaFoldDB" id="A0A2G9TKJ7"/>
<reference evidence="2 3" key="1">
    <citation type="submission" date="2015-09" db="EMBL/GenBank/DDBJ databases">
        <title>Draft genome of the parasitic nematode Teladorsagia circumcincta isolate WARC Sus (inbred).</title>
        <authorList>
            <person name="Mitreva M."/>
        </authorList>
    </citation>
    <scope>NUCLEOTIDE SEQUENCE [LARGE SCALE GENOMIC DNA]</scope>
    <source>
        <strain evidence="2 3">S</strain>
    </source>
</reference>
<feature type="non-terminal residue" evidence="2">
    <location>
        <position position="149"/>
    </location>
</feature>
<feature type="region of interest" description="Disordered" evidence="1">
    <location>
        <begin position="87"/>
        <end position="121"/>
    </location>
</feature>
<gene>
    <name evidence="2" type="ORF">TELCIR_20690</name>
</gene>
<evidence type="ECO:0000313" key="3">
    <source>
        <dbReference type="Proteomes" id="UP000230423"/>
    </source>
</evidence>
<feature type="compositionally biased region" description="Polar residues" evidence="1">
    <location>
        <begin position="88"/>
        <end position="97"/>
    </location>
</feature>
<accession>A0A2G9TKJ7</accession>
<proteinExistence type="predicted"/>
<dbReference type="Proteomes" id="UP000230423">
    <property type="component" value="Unassembled WGS sequence"/>
</dbReference>
<sequence length="149" mass="17195">MHRYLVWRGCTLRIFAIGDNDPTKNEEIRKGLQKYIYMLRIDADVFMVELLDTEVSDEVVEKTAELEKQQQKLESIRNQIRTIPYGVSHQSSSTSMKMQRRRSSTDGLYRPGTPSEESEGGDVKLNVLKMNTAVRFNHVIMENSPNSQL</sequence>
<keyword evidence="3" id="KW-1185">Reference proteome</keyword>
<name>A0A2G9TKJ7_TELCI</name>